<dbReference type="PRINTS" id="PR00413">
    <property type="entry name" value="HADHALOGNASE"/>
</dbReference>
<evidence type="ECO:0000313" key="2">
    <source>
        <dbReference type="EMBL" id="AIT62035.1"/>
    </source>
</evidence>
<dbReference type="STRING" id="558173.CDOO_12765"/>
<gene>
    <name evidence="2" type="ORF">CDOO_12765</name>
</gene>
<dbReference type="InterPro" id="IPR006439">
    <property type="entry name" value="HAD-SF_hydro_IA"/>
</dbReference>
<dbReference type="InterPro" id="IPR051540">
    <property type="entry name" value="S-2-haloacid_dehalogenase"/>
</dbReference>
<dbReference type="Gene3D" id="1.20.120.1600">
    <property type="match status" value="1"/>
</dbReference>
<dbReference type="eggNOG" id="COG1011">
    <property type="taxonomic scope" value="Bacteria"/>
</dbReference>
<keyword evidence="1" id="KW-0378">Hydrolase</keyword>
<proteinExistence type="predicted"/>
<name>A0A097IIS6_9CORY</name>
<dbReference type="AlphaFoldDB" id="A0A097IIS6"/>
<dbReference type="SUPFAM" id="SSF56784">
    <property type="entry name" value="HAD-like"/>
    <property type="match status" value="1"/>
</dbReference>
<dbReference type="SFLD" id="SFLDG01129">
    <property type="entry name" value="C1.5:_HAD__Beta-PGM__Phosphata"/>
    <property type="match status" value="1"/>
</dbReference>
<accession>A0A097IIS6</accession>
<dbReference type="Gene3D" id="3.40.50.1000">
    <property type="entry name" value="HAD superfamily/HAD-like"/>
    <property type="match status" value="1"/>
</dbReference>
<dbReference type="NCBIfam" id="TIGR01549">
    <property type="entry name" value="HAD-SF-IA-v1"/>
    <property type="match status" value="1"/>
</dbReference>
<dbReference type="InterPro" id="IPR036412">
    <property type="entry name" value="HAD-like_sf"/>
</dbReference>
<evidence type="ECO:0000256" key="1">
    <source>
        <dbReference type="ARBA" id="ARBA00022801"/>
    </source>
</evidence>
<dbReference type="SFLD" id="SFLDS00003">
    <property type="entry name" value="Haloacid_Dehalogenase"/>
    <property type="match status" value="1"/>
</dbReference>
<dbReference type="KEGG" id="cdo:CDOO_12765"/>
<dbReference type="PANTHER" id="PTHR43316">
    <property type="entry name" value="HYDROLASE, HALOACID DELAHOGENASE-RELATED"/>
    <property type="match status" value="1"/>
</dbReference>
<evidence type="ECO:0000313" key="3">
    <source>
        <dbReference type="Proteomes" id="UP000029914"/>
    </source>
</evidence>
<dbReference type="Proteomes" id="UP000029914">
    <property type="component" value="Chromosome"/>
</dbReference>
<protein>
    <submittedName>
        <fullName evidence="2">Phosphoglycolate phosphatase</fullName>
    </submittedName>
</protein>
<dbReference type="InterPro" id="IPR023214">
    <property type="entry name" value="HAD_sf"/>
</dbReference>
<dbReference type="HOGENOM" id="CLU_045011_8_1_11"/>
<dbReference type="Pfam" id="PF00702">
    <property type="entry name" value="Hydrolase"/>
    <property type="match status" value="1"/>
</dbReference>
<keyword evidence="3" id="KW-1185">Reference proteome</keyword>
<dbReference type="GO" id="GO:0016787">
    <property type="term" value="F:hydrolase activity"/>
    <property type="evidence" value="ECO:0007669"/>
    <property type="project" value="UniProtKB-KW"/>
</dbReference>
<reference evidence="2 3" key="1">
    <citation type="submission" date="2013-09" db="EMBL/GenBank/DDBJ databases">
        <title>Complete genome sequence of Corynebacterium doosanense CAU 212(T) (=DSM 45436(T)), isolated from activated sludge.</title>
        <authorList>
            <person name="Schaffert L."/>
            <person name="Albersmeier A."/>
            <person name="Kalinowski J."/>
            <person name="Ruckert C."/>
        </authorList>
    </citation>
    <scope>NUCLEOTIDE SEQUENCE [LARGE SCALE GENOMIC DNA]</scope>
    <source>
        <strain evidence="2 3">CAU 212</strain>
    </source>
</reference>
<dbReference type="EMBL" id="CP006764">
    <property type="protein sequence ID" value="AIT62035.1"/>
    <property type="molecule type" value="Genomic_DNA"/>
</dbReference>
<sequence>MQVVLFDLDGTLIDHAGAARAGVLDFAAHFDLPGAPEEIVRRWFAVERRWFTRFERGKVTHAGQRVERCREFLGRPDMSEVEALEIYQVYLAAYRRSWQAFPDAASALDRAFANGRRVGVFTNGATDMQNDKLARTGLSRPGLVMLAATDLGAAKPQPASYAAALERMESAEASRSVLIGDDLNNDVRGARKAGMHAVYLDRPGGGDVASLDEVEF</sequence>
<dbReference type="PANTHER" id="PTHR43316:SF3">
    <property type="entry name" value="HALOACID DEHALOGENASE, TYPE II (AFU_ORTHOLOGUE AFUA_2G07750)-RELATED"/>
    <property type="match status" value="1"/>
</dbReference>
<organism evidence="2 3">
    <name type="scientific">Corynebacterium doosanense CAU 212 = DSM 45436</name>
    <dbReference type="NCBI Taxonomy" id="558173"/>
    <lineage>
        <taxon>Bacteria</taxon>
        <taxon>Bacillati</taxon>
        <taxon>Actinomycetota</taxon>
        <taxon>Actinomycetes</taxon>
        <taxon>Mycobacteriales</taxon>
        <taxon>Corynebacteriaceae</taxon>
        <taxon>Corynebacterium</taxon>
    </lineage>
</organism>